<dbReference type="AlphaFoldDB" id="A0A0M8QGJ5"/>
<organism evidence="1 2">
    <name type="scientific">Streptomyces caelestis</name>
    <dbReference type="NCBI Taxonomy" id="36816"/>
    <lineage>
        <taxon>Bacteria</taxon>
        <taxon>Bacillati</taxon>
        <taxon>Actinomycetota</taxon>
        <taxon>Actinomycetes</taxon>
        <taxon>Kitasatosporales</taxon>
        <taxon>Streptomycetaceae</taxon>
        <taxon>Streptomyces</taxon>
    </lineage>
</organism>
<reference evidence="1 2" key="1">
    <citation type="submission" date="2015-07" db="EMBL/GenBank/DDBJ databases">
        <authorList>
            <person name="Noorani M."/>
        </authorList>
    </citation>
    <scope>NUCLEOTIDE SEQUENCE [LARGE SCALE GENOMIC DNA]</scope>
    <source>
        <strain evidence="1 2">NRRL B-24567</strain>
    </source>
</reference>
<gene>
    <name evidence="1" type="ORF">ADK41_25530</name>
</gene>
<accession>A0A0M8QGJ5</accession>
<sequence length="191" mass="21314">MPEQEPVVDADSWNAAVLDLFGGGWTFAQVGPRCHDDWLHDVTTVMALKAEDPRRWASLNYAPEVDENRSGTNSPFFPWSPEETGKSLHEIGAESAGRLLIALKGDLYQAANIPDFEQRKATLFRSSRTILSRFGAGSRFFTNAVEAHRNPDADLLNPDTEWDCLSVYTTDCGLVALSDTEIGVFWAFWED</sequence>
<dbReference type="PATRIC" id="fig|36816.3.peg.5513"/>
<evidence type="ECO:0000313" key="2">
    <source>
        <dbReference type="Proteomes" id="UP000037773"/>
    </source>
</evidence>
<comment type="caution">
    <text evidence="1">The sequence shown here is derived from an EMBL/GenBank/DDBJ whole genome shotgun (WGS) entry which is preliminary data.</text>
</comment>
<keyword evidence="2" id="KW-1185">Reference proteome</keyword>
<evidence type="ECO:0000313" key="1">
    <source>
        <dbReference type="EMBL" id="KOT35314.1"/>
    </source>
</evidence>
<dbReference type="EMBL" id="LGCN01000212">
    <property type="protein sequence ID" value="KOT35314.1"/>
    <property type="molecule type" value="Genomic_DNA"/>
</dbReference>
<name>A0A0M8QGJ5_9ACTN</name>
<proteinExistence type="predicted"/>
<protein>
    <submittedName>
        <fullName evidence="1">Uncharacterized protein</fullName>
    </submittedName>
</protein>
<dbReference type="Proteomes" id="UP000037773">
    <property type="component" value="Unassembled WGS sequence"/>
</dbReference>
<dbReference type="OrthoDB" id="4303187at2"/>
<dbReference type="RefSeq" id="WP_030818678.1">
    <property type="nucleotide sequence ID" value="NZ_JBFBKA010000003.1"/>
</dbReference>